<dbReference type="InterPro" id="IPR013805">
    <property type="entry name" value="GrpE_CC"/>
</dbReference>
<reference evidence="14 15" key="1">
    <citation type="submission" date="2019-03" db="EMBL/GenBank/DDBJ databases">
        <title>Genomic Encyclopedia of Archaeal and Bacterial Type Strains, Phase II (KMG-II): from individual species to whole genera.</title>
        <authorList>
            <person name="Goeker M."/>
        </authorList>
    </citation>
    <scope>NUCLEOTIDE SEQUENCE [LARGE SCALE GENOMIC DNA]</scope>
    <source>
        <strain evidence="14 15">ATCC 25309</strain>
    </source>
</reference>
<evidence type="ECO:0000256" key="5">
    <source>
        <dbReference type="ARBA" id="ARBA00023016"/>
    </source>
</evidence>
<evidence type="ECO:0000256" key="11">
    <source>
        <dbReference type="RuleBase" id="RU000639"/>
    </source>
</evidence>
<sequence>MSEPSPSPETQPEIDESPVTVETTPEAEAAEQPATPTDPLEAAQAEVAQWKDLAYRNAAELDNFRKRAAREAQDTRAFANADLLRSLFPILDNFEMGLEAARVESEKSMIFMGMSMVQRQITDFLREQGVQEVEALGKPFDPNLHDAVSQEVSDTVAEGTVLRVTRRGYKLKDRLLRAASVIVAGTAIPEA</sequence>
<dbReference type="FunFam" id="2.30.22.10:FF:000001">
    <property type="entry name" value="Protein GrpE"/>
    <property type="match status" value="1"/>
</dbReference>
<feature type="compositionally biased region" description="Low complexity" evidence="13">
    <location>
        <begin position="18"/>
        <end position="37"/>
    </location>
</feature>
<dbReference type="AlphaFoldDB" id="A0A4R7RZE3"/>
<comment type="subunit">
    <text evidence="3 10">Homodimer.</text>
</comment>
<dbReference type="GO" id="GO:0005737">
    <property type="term" value="C:cytoplasm"/>
    <property type="evidence" value="ECO:0007669"/>
    <property type="project" value="UniProtKB-SubCell"/>
</dbReference>
<proteinExistence type="inferred from homology"/>
<comment type="function">
    <text evidence="7 10 11">Participates actively in the response to hyperosmotic and heat shock by preventing the aggregation of stress-denatured proteins, in association with DnaK and GrpE. It is the nucleotide exchange factor for DnaK and may function as a thermosensor. Unfolded proteins bind initially to DnaJ; upon interaction with the DnaJ-bound protein, DnaK hydrolyzes its bound ATP, resulting in the formation of a stable complex. GrpE releases ADP from DnaK; ATP binding to DnaK triggers the release of the substrate protein, thus completing the reaction cycle. Several rounds of ATP-dependent interactions between DnaJ, DnaK and GrpE are required for fully efficient folding.</text>
</comment>
<evidence type="ECO:0000256" key="6">
    <source>
        <dbReference type="ARBA" id="ARBA00023186"/>
    </source>
</evidence>
<evidence type="ECO:0000256" key="4">
    <source>
        <dbReference type="ARBA" id="ARBA00022490"/>
    </source>
</evidence>
<dbReference type="PROSITE" id="PS01071">
    <property type="entry name" value="GRPE"/>
    <property type="match status" value="1"/>
</dbReference>
<dbReference type="Proteomes" id="UP000295662">
    <property type="component" value="Unassembled WGS sequence"/>
</dbReference>
<dbReference type="Gene3D" id="3.90.20.20">
    <property type="match status" value="1"/>
</dbReference>
<dbReference type="InterPro" id="IPR000740">
    <property type="entry name" value="GrpE"/>
</dbReference>
<keyword evidence="15" id="KW-1185">Reference proteome</keyword>
<dbReference type="CDD" id="cd00446">
    <property type="entry name" value="GrpE"/>
    <property type="match status" value="1"/>
</dbReference>
<evidence type="ECO:0000256" key="13">
    <source>
        <dbReference type="SAM" id="MobiDB-lite"/>
    </source>
</evidence>
<dbReference type="InterPro" id="IPR009012">
    <property type="entry name" value="GrpE_head"/>
</dbReference>
<dbReference type="PRINTS" id="PR00773">
    <property type="entry name" value="GRPEPROTEIN"/>
</dbReference>
<comment type="caution">
    <text evidence="14">The sequence shown here is derived from an EMBL/GenBank/DDBJ whole genome shotgun (WGS) entry which is preliminary data.</text>
</comment>
<dbReference type="GO" id="GO:0051082">
    <property type="term" value="F:unfolded protein binding"/>
    <property type="evidence" value="ECO:0007669"/>
    <property type="project" value="TreeGrafter"/>
</dbReference>
<evidence type="ECO:0000256" key="9">
    <source>
        <dbReference type="ARBA" id="ARBA00076414"/>
    </source>
</evidence>
<dbReference type="EMBL" id="SOCA01000003">
    <property type="protein sequence ID" value="TDU71330.1"/>
    <property type="molecule type" value="Genomic_DNA"/>
</dbReference>
<dbReference type="SUPFAM" id="SSF51064">
    <property type="entry name" value="Head domain of nucleotide exchange factor GrpE"/>
    <property type="match status" value="1"/>
</dbReference>
<dbReference type="HAMAP" id="MF_01151">
    <property type="entry name" value="GrpE"/>
    <property type="match status" value="1"/>
</dbReference>
<name>A0A4R7RZE3_9BACT</name>
<keyword evidence="4 10" id="KW-0963">Cytoplasm</keyword>
<evidence type="ECO:0000256" key="3">
    <source>
        <dbReference type="ARBA" id="ARBA00011738"/>
    </source>
</evidence>
<dbReference type="PANTHER" id="PTHR21237:SF23">
    <property type="entry name" value="GRPE PROTEIN HOMOLOG, MITOCHONDRIAL"/>
    <property type="match status" value="1"/>
</dbReference>
<evidence type="ECO:0000256" key="12">
    <source>
        <dbReference type="RuleBase" id="RU004478"/>
    </source>
</evidence>
<evidence type="ECO:0000313" key="14">
    <source>
        <dbReference type="EMBL" id="TDU71330.1"/>
    </source>
</evidence>
<dbReference type="OrthoDB" id="9812586at2"/>
<accession>A0A4R7RZE3</accession>
<dbReference type="SUPFAM" id="SSF58014">
    <property type="entry name" value="Coiled-coil domain of nucleotide exchange factor GrpE"/>
    <property type="match status" value="1"/>
</dbReference>
<comment type="similarity">
    <text evidence="2 10 12">Belongs to the GrpE family.</text>
</comment>
<dbReference type="GO" id="GO:0000774">
    <property type="term" value="F:adenyl-nucleotide exchange factor activity"/>
    <property type="evidence" value="ECO:0007669"/>
    <property type="project" value="InterPro"/>
</dbReference>
<protein>
    <recommendedName>
        <fullName evidence="8 10">Protein GrpE</fullName>
    </recommendedName>
    <alternativeName>
        <fullName evidence="9 10">HSP-70 cofactor</fullName>
    </alternativeName>
</protein>
<organism evidence="14 15">
    <name type="scientific">Prosthecobacter fusiformis</name>
    <dbReference type="NCBI Taxonomy" id="48464"/>
    <lineage>
        <taxon>Bacteria</taxon>
        <taxon>Pseudomonadati</taxon>
        <taxon>Verrucomicrobiota</taxon>
        <taxon>Verrucomicrobiia</taxon>
        <taxon>Verrucomicrobiales</taxon>
        <taxon>Verrucomicrobiaceae</taxon>
        <taxon>Prosthecobacter</taxon>
    </lineage>
</organism>
<gene>
    <name evidence="10" type="primary">grpE</name>
    <name evidence="14" type="ORF">EI77_02454</name>
</gene>
<dbReference type="GO" id="GO:0042803">
    <property type="term" value="F:protein homodimerization activity"/>
    <property type="evidence" value="ECO:0007669"/>
    <property type="project" value="InterPro"/>
</dbReference>
<feature type="region of interest" description="Disordered" evidence="13">
    <location>
        <begin position="1"/>
        <end position="39"/>
    </location>
</feature>
<dbReference type="Gene3D" id="2.30.22.10">
    <property type="entry name" value="Head domain of nucleotide exchange factor GrpE"/>
    <property type="match status" value="1"/>
</dbReference>
<evidence type="ECO:0000256" key="10">
    <source>
        <dbReference type="HAMAP-Rule" id="MF_01151"/>
    </source>
</evidence>
<comment type="subcellular location">
    <subcellularLocation>
        <location evidence="1 10">Cytoplasm</location>
    </subcellularLocation>
</comment>
<evidence type="ECO:0000313" key="15">
    <source>
        <dbReference type="Proteomes" id="UP000295662"/>
    </source>
</evidence>
<evidence type="ECO:0000256" key="1">
    <source>
        <dbReference type="ARBA" id="ARBA00004496"/>
    </source>
</evidence>
<keyword evidence="5 10" id="KW-0346">Stress response</keyword>
<dbReference type="PANTHER" id="PTHR21237">
    <property type="entry name" value="GRPE PROTEIN"/>
    <property type="match status" value="1"/>
</dbReference>
<keyword evidence="6 10" id="KW-0143">Chaperone</keyword>
<dbReference type="GO" id="GO:0006457">
    <property type="term" value="P:protein folding"/>
    <property type="evidence" value="ECO:0007669"/>
    <property type="project" value="InterPro"/>
</dbReference>
<dbReference type="GO" id="GO:0051087">
    <property type="term" value="F:protein-folding chaperone binding"/>
    <property type="evidence" value="ECO:0007669"/>
    <property type="project" value="InterPro"/>
</dbReference>
<dbReference type="RefSeq" id="WP_133795493.1">
    <property type="nucleotide sequence ID" value="NZ_SOCA01000003.1"/>
</dbReference>
<evidence type="ECO:0000256" key="2">
    <source>
        <dbReference type="ARBA" id="ARBA00009054"/>
    </source>
</evidence>
<dbReference type="Pfam" id="PF01025">
    <property type="entry name" value="GrpE"/>
    <property type="match status" value="1"/>
</dbReference>
<evidence type="ECO:0000256" key="7">
    <source>
        <dbReference type="ARBA" id="ARBA00053401"/>
    </source>
</evidence>
<evidence type="ECO:0000256" key="8">
    <source>
        <dbReference type="ARBA" id="ARBA00072274"/>
    </source>
</evidence>